<feature type="transmembrane region" description="Helical" evidence="1">
    <location>
        <begin position="141"/>
        <end position="158"/>
    </location>
</feature>
<dbReference type="Pfam" id="PF04892">
    <property type="entry name" value="VanZ"/>
    <property type="match status" value="1"/>
</dbReference>
<reference evidence="3 4" key="1">
    <citation type="journal article" date="2016" name="Front. Microbiol.">
        <title>Fuerstia marisgermanicae gen. nov., sp. nov., an Unusual Member of the Phylum Planctomycetes from the German Wadden Sea.</title>
        <authorList>
            <person name="Kohn T."/>
            <person name="Heuer A."/>
            <person name="Jogler M."/>
            <person name="Vollmers J."/>
            <person name="Boedeker C."/>
            <person name="Bunk B."/>
            <person name="Rast P."/>
            <person name="Borchert D."/>
            <person name="Glockner I."/>
            <person name="Freese H.M."/>
            <person name="Klenk H.P."/>
            <person name="Overmann J."/>
            <person name="Kaster A.K."/>
            <person name="Rohde M."/>
            <person name="Wiegand S."/>
            <person name="Jogler C."/>
        </authorList>
    </citation>
    <scope>NUCLEOTIDE SEQUENCE [LARGE SCALE GENOMIC DNA]</scope>
    <source>
        <strain evidence="3 4">NH11</strain>
    </source>
</reference>
<dbReference type="AlphaFoldDB" id="A0A1P8WJ08"/>
<evidence type="ECO:0000256" key="1">
    <source>
        <dbReference type="SAM" id="Phobius"/>
    </source>
</evidence>
<dbReference type="KEGG" id="fmr:Fuma_03666"/>
<feature type="transmembrane region" description="Helical" evidence="1">
    <location>
        <begin position="82"/>
        <end position="100"/>
    </location>
</feature>
<dbReference type="PANTHER" id="PTHR28008">
    <property type="entry name" value="DOMAIN PROTEIN, PUTATIVE (AFU_ORTHOLOGUE AFUA_3G10980)-RELATED"/>
    <property type="match status" value="1"/>
</dbReference>
<dbReference type="PANTHER" id="PTHR28008:SF1">
    <property type="entry name" value="DOMAIN PROTEIN, PUTATIVE (AFU_ORTHOLOGUE AFUA_3G10980)-RELATED"/>
    <property type="match status" value="1"/>
</dbReference>
<protein>
    <submittedName>
        <fullName evidence="3">Putative integral membrane protein</fullName>
    </submittedName>
</protein>
<keyword evidence="1" id="KW-0472">Membrane</keyword>
<dbReference type="STRING" id="1891926.Fuma_03666"/>
<feature type="domain" description="VanZ-like" evidence="2">
    <location>
        <begin position="83"/>
        <end position="157"/>
    </location>
</feature>
<organism evidence="3 4">
    <name type="scientific">Fuerstiella marisgermanici</name>
    <dbReference type="NCBI Taxonomy" id="1891926"/>
    <lineage>
        <taxon>Bacteria</taxon>
        <taxon>Pseudomonadati</taxon>
        <taxon>Planctomycetota</taxon>
        <taxon>Planctomycetia</taxon>
        <taxon>Planctomycetales</taxon>
        <taxon>Planctomycetaceae</taxon>
        <taxon>Fuerstiella</taxon>
    </lineage>
</organism>
<dbReference type="EMBL" id="CP017641">
    <property type="protein sequence ID" value="APZ94045.1"/>
    <property type="molecule type" value="Genomic_DNA"/>
</dbReference>
<feature type="transmembrane region" description="Helical" evidence="1">
    <location>
        <begin position="112"/>
        <end position="129"/>
    </location>
</feature>
<evidence type="ECO:0000259" key="2">
    <source>
        <dbReference type="Pfam" id="PF04892"/>
    </source>
</evidence>
<name>A0A1P8WJ08_9PLAN</name>
<sequence length="169" mass="18578">MKRRHTQRSFSIGQERPFSQLVCHFMLPTTSSSFLQRATGRAAHVAACLCLLLFVSWGLLTPDPLAVVKRSPFSILTTVSDLLMHFCVFGGFSIACCSLTARATDPRVQKGVLFLLMVYSTATELMQIYVPRRTCDPLDAIANIVGIVIGAAIVNWFVSRRPRSATALG</sequence>
<accession>A0A1P8WJ08</accession>
<keyword evidence="1" id="KW-0812">Transmembrane</keyword>
<feature type="transmembrane region" description="Helical" evidence="1">
    <location>
        <begin position="42"/>
        <end position="62"/>
    </location>
</feature>
<dbReference type="NCBIfam" id="NF037970">
    <property type="entry name" value="vanZ_1"/>
    <property type="match status" value="1"/>
</dbReference>
<gene>
    <name evidence="3" type="ORF">Fuma_03666</name>
</gene>
<dbReference type="InterPro" id="IPR006976">
    <property type="entry name" value="VanZ-like"/>
</dbReference>
<evidence type="ECO:0000313" key="4">
    <source>
        <dbReference type="Proteomes" id="UP000187735"/>
    </source>
</evidence>
<keyword evidence="1" id="KW-1133">Transmembrane helix</keyword>
<keyword evidence="4" id="KW-1185">Reference proteome</keyword>
<evidence type="ECO:0000313" key="3">
    <source>
        <dbReference type="EMBL" id="APZ94045.1"/>
    </source>
</evidence>
<proteinExistence type="predicted"/>
<dbReference type="Proteomes" id="UP000187735">
    <property type="component" value="Chromosome"/>
</dbReference>